<dbReference type="Pfam" id="PF00651">
    <property type="entry name" value="BTB"/>
    <property type="match status" value="2"/>
</dbReference>
<dbReference type="SMART" id="SM00225">
    <property type="entry name" value="BTB"/>
    <property type="match status" value="2"/>
</dbReference>
<dbReference type="AlphaFoldDB" id="A0AAV4QD59"/>
<dbReference type="Proteomes" id="UP001054837">
    <property type="component" value="Unassembled WGS sequence"/>
</dbReference>
<evidence type="ECO:0000313" key="2">
    <source>
        <dbReference type="EMBL" id="GIY06234.1"/>
    </source>
</evidence>
<dbReference type="Gene3D" id="1.25.40.420">
    <property type="match status" value="2"/>
</dbReference>
<feature type="domain" description="BTB" evidence="1">
    <location>
        <begin position="190"/>
        <end position="257"/>
    </location>
</feature>
<dbReference type="InterPro" id="IPR011333">
    <property type="entry name" value="SKP1/BTB/POZ_sf"/>
</dbReference>
<keyword evidence="3" id="KW-1185">Reference proteome</keyword>
<dbReference type="EMBL" id="BPLQ01004183">
    <property type="protein sequence ID" value="GIY06234.1"/>
    <property type="molecule type" value="Genomic_DNA"/>
</dbReference>
<accession>A0AAV4QD59</accession>
<name>A0AAV4QD59_9ARAC</name>
<evidence type="ECO:0000259" key="1">
    <source>
        <dbReference type="PROSITE" id="PS50097"/>
    </source>
</evidence>
<organism evidence="2 3">
    <name type="scientific">Caerostris darwini</name>
    <dbReference type="NCBI Taxonomy" id="1538125"/>
    <lineage>
        <taxon>Eukaryota</taxon>
        <taxon>Metazoa</taxon>
        <taxon>Ecdysozoa</taxon>
        <taxon>Arthropoda</taxon>
        <taxon>Chelicerata</taxon>
        <taxon>Arachnida</taxon>
        <taxon>Araneae</taxon>
        <taxon>Araneomorphae</taxon>
        <taxon>Entelegynae</taxon>
        <taxon>Araneoidea</taxon>
        <taxon>Araneidae</taxon>
        <taxon>Caerostris</taxon>
    </lineage>
</organism>
<evidence type="ECO:0000313" key="3">
    <source>
        <dbReference type="Proteomes" id="UP001054837"/>
    </source>
</evidence>
<dbReference type="PROSITE" id="PS50097">
    <property type="entry name" value="BTB"/>
    <property type="match status" value="2"/>
</dbReference>
<gene>
    <name evidence="2" type="primary">Tdpoz2_1</name>
    <name evidence="2" type="ORF">CDAR_532421</name>
</gene>
<reference evidence="2 3" key="1">
    <citation type="submission" date="2021-06" db="EMBL/GenBank/DDBJ databases">
        <title>Caerostris darwini draft genome.</title>
        <authorList>
            <person name="Kono N."/>
            <person name="Arakawa K."/>
        </authorList>
    </citation>
    <scope>NUCLEOTIDE SEQUENCE [LARGE SCALE GENOMIC DNA]</scope>
</reference>
<comment type="caution">
    <text evidence="2">The sequence shown here is derived from an EMBL/GenBank/DDBJ whole genome shotgun (WGS) entry which is preliminary data.</text>
</comment>
<dbReference type="SUPFAM" id="SSF54695">
    <property type="entry name" value="POZ domain"/>
    <property type="match status" value="2"/>
</dbReference>
<sequence length="700" mass="81613">MAETNLSTENLLTRTTNDDEIAWMDTIATTKRTEKIHRIKWTLENFSQFPLSTKILGPDFYLSKNSHGNIFLKKEANDMFLYLTNKSDATTVKIEREYSLCDCTGKVLFERKFGKVHLLQGNVDTDVSECVSNVMNNLKFLMNDVLVINCAIKLQNGVRTTEINKLQLTVDSRSKCLHHFKQLYVDPYLSDVCLKVGEEVINAHWLILCTRSPYFKQMFESEMKERLENIVVITDISFLALKKLVEFLYTGTIEFDTPIDLNFLYDLYYAADKYQAPDLKKVCVNTLLSEATMENIFQILKWADIHNDEIIKTLAMQYMSHNFNELAESETWKSFVTSDPKLAAEKKFKWLRKNVITRTTNNDEIPWIDTIATTKINQKIHRIKWNLENFSLLPLSTKVLGQDFYLRKNCHGNISLKKEIDELFVYLTNKSDPTTIKIECEYSLCDCNGKVWFEEKFGKVYVLVENVDEDIIESASYVMKNLNSLPNDVLVINCAIMIQCVFTTEINRLQLKVDSRSNCLHHFKQLYENPHQSDVRLKVGEEVINAHWVILCTRSPYFKQMFESEMKERLENEVIITDISFLSLKKLVEFLYTGTIEFDQPIDLNFLYDLYYAADKYQVSDMKKECANIIWSEATMENIFQILKWANIHNDKILKASAMQYASYTFNDLAESKTWETFVTSYPKLAAEVVISHTKKLQYL</sequence>
<dbReference type="PANTHER" id="PTHR24413">
    <property type="entry name" value="SPECKLE-TYPE POZ PROTEIN"/>
    <property type="match status" value="1"/>
</dbReference>
<feature type="domain" description="BTB" evidence="1">
    <location>
        <begin position="533"/>
        <end position="600"/>
    </location>
</feature>
<dbReference type="InterPro" id="IPR000210">
    <property type="entry name" value="BTB/POZ_dom"/>
</dbReference>
<protein>
    <submittedName>
        <fullName evidence="2">TD and POZ domain-containing protein 2</fullName>
    </submittedName>
</protein>
<dbReference type="CDD" id="cd18186">
    <property type="entry name" value="BTB_POZ_ZBTB_KLHL-like"/>
    <property type="match status" value="2"/>
</dbReference>
<proteinExistence type="predicted"/>
<dbReference type="Gene3D" id="3.30.710.10">
    <property type="entry name" value="Potassium Channel Kv1.1, Chain A"/>
    <property type="match status" value="2"/>
</dbReference>